<sequence length="448" mass="51650">MVKEKKLIQNRNLLLKEGDKSENCEEHTGSFRIPIEAKLGTKIPGAIEDFVTKIQANPNQASRVSHLQSGGPSTEVGSRNQATFSPHISSFPSHNGFKLREQEKDYRRNDLMLDPYDNSYNQKEEESIIARDDREDDSKLLRAMYAKLQSMERPQIKVQSMKQPITVYTTQEWEDLVRWLDYFEENPEEQDLQELEDEEEPIEEQEQSIPVRSEEILENPRPKETFESKESVCPYELEIMPNFKQLIEPPTLEDEGKPIKEIVAEVEEIFIPLLIFQLIERELKALVAEEESMSEVDEFKEEKPMAEITVNVEEVQEKIQQGEKSLEAEKEIIAEELDEGEEEETIGGVKLLVWLRTINLALHGRQPMADIRRRKFGLSFLTIHNSFFQKKSHKNTQVNSVQRSSAAATLFEQPILEPNSEKSGSGTHQGKESNAKRIIKIGVKMKKI</sequence>
<name>A0AAV7EZE1_ARIFI</name>
<gene>
    <name evidence="3" type="ORF">H6P81_007082</name>
</gene>
<feature type="compositionally biased region" description="Acidic residues" evidence="2">
    <location>
        <begin position="188"/>
        <end position="206"/>
    </location>
</feature>
<accession>A0AAV7EZE1</accession>
<dbReference type="AlphaFoldDB" id="A0AAV7EZE1"/>
<feature type="region of interest" description="Disordered" evidence="2">
    <location>
        <begin position="188"/>
        <end position="229"/>
    </location>
</feature>
<dbReference type="Proteomes" id="UP000825729">
    <property type="component" value="Unassembled WGS sequence"/>
</dbReference>
<feature type="compositionally biased region" description="Basic and acidic residues" evidence="2">
    <location>
        <begin position="212"/>
        <end position="229"/>
    </location>
</feature>
<dbReference type="EMBL" id="JAINDJ010000003">
    <property type="protein sequence ID" value="KAG9454178.1"/>
    <property type="molecule type" value="Genomic_DNA"/>
</dbReference>
<proteinExistence type="predicted"/>
<evidence type="ECO:0000256" key="2">
    <source>
        <dbReference type="SAM" id="MobiDB-lite"/>
    </source>
</evidence>
<protein>
    <submittedName>
        <fullName evidence="3">Uncharacterized protein</fullName>
    </submittedName>
</protein>
<feature type="region of interest" description="Disordered" evidence="2">
    <location>
        <begin position="60"/>
        <end position="100"/>
    </location>
</feature>
<comment type="caution">
    <text evidence="3">The sequence shown here is derived from an EMBL/GenBank/DDBJ whole genome shotgun (WGS) entry which is preliminary data.</text>
</comment>
<organism evidence="3 4">
    <name type="scientific">Aristolochia fimbriata</name>
    <name type="common">White veined hardy Dutchman's pipe vine</name>
    <dbReference type="NCBI Taxonomy" id="158543"/>
    <lineage>
        <taxon>Eukaryota</taxon>
        <taxon>Viridiplantae</taxon>
        <taxon>Streptophyta</taxon>
        <taxon>Embryophyta</taxon>
        <taxon>Tracheophyta</taxon>
        <taxon>Spermatophyta</taxon>
        <taxon>Magnoliopsida</taxon>
        <taxon>Magnoliidae</taxon>
        <taxon>Piperales</taxon>
        <taxon>Aristolochiaceae</taxon>
        <taxon>Aristolochia</taxon>
    </lineage>
</organism>
<evidence type="ECO:0000313" key="3">
    <source>
        <dbReference type="EMBL" id="KAG9454178.1"/>
    </source>
</evidence>
<feature type="region of interest" description="Disordered" evidence="2">
    <location>
        <begin position="412"/>
        <end position="436"/>
    </location>
</feature>
<reference evidence="3 4" key="1">
    <citation type="submission" date="2021-07" db="EMBL/GenBank/DDBJ databases">
        <title>The Aristolochia fimbriata genome: insights into angiosperm evolution, floral development and chemical biosynthesis.</title>
        <authorList>
            <person name="Jiao Y."/>
        </authorList>
    </citation>
    <scope>NUCLEOTIDE SEQUENCE [LARGE SCALE GENOMIC DNA]</scope>
    <source>
        <strain evidence="3">IBCAS-2021</strain>
        <tissue evidence="3">Leaf</tissue>
    </source>
</reference>
<feature type="coiled-coil region" evidence="1">
    <location>
        <begin position="305"/>
        <end position="343"/>
    </location>
</feature>
<keyword evidence="4" id="KW-1185">Reference proteome</keyword>
<feature type="compositionally biased region" description="Polar residues" evidence="2">
    <location>
        <begin position="60"/>
        <end position="93"/>
    </location>
</feature>
<evidence type="ECO:0000313" key="4">
    <source>
        <dbReference type="Proteomes" id="UP000825729"/>
    </source>
</evidence>
<keyword evidence="1" id="KW-0175">Coiled coil</keyword>
<evidence type="ECO:0000256" key="1">
    <source>
        <dbReference type="SAM" id="Coils"/>
    </source>
</evidence>